<dbReference type="PANTHER" id="PTHR43343:SF3">
    <property type="entry name" value="PROTEASE DO-LIKE 8, CHLOROPLASTIC"/>
    <property type="match status" value="1"/>
</dbReference>
<organism evidence="4 5">
    <name type="scientific">Pedobacter petrophilus</name>
    <dbReference type="NCBI Taxonomy" id="1908241"/>
    <lineage>
        <taxon>Bacteria</taxon>
        <taxon>Pseudomonadati</taxon>
        <taxon>Bacteroidota</taxon>
        <taxon>Sphingobacteriia</taxon>
        <taxon>Sphingobacteriales</taxon>
        <taxon>Sphingobacteriaceae</taxon>
        <taxon>Pedobacter</taxon>
    </lineage>
</organism>
<dbReference type="InterPro" id="IPR009003">
    <property type="entry name" value="Peptidase_S1_PA"/>
</dbReference>
<feature type="chain" id="PRO_5029442656" evidence="3">
    <location>
        <begin position="29"/>
        <end position="311"/>
    </location>
</feature>
<keyword evidence="3" id="KW-0732">Signal</keyword>
<dbReference type="Gene3D" id="2.40.10.120">
    <property type="match status" value="1"/>
</dbReference>
<keyword evidence="2" id="KW-0378">Hydrolase</keyword>
<dbReference type="OrthoDB" id="636533at2"/>
<dbReference type="GO" id="GO:0004252">
    <property type="term" value="F:serine-type endopeptidase activity"/>
    <property type="evidence" value="ECO:0007669"/>
    <property type="project" value="InterPro"/>
</dbReference>
<dbReference type="Proteomes" id="UP000487757">
    <property type="component" value="Unassembled WGS sequence"/>
</dbReference>
<dbReference type="InterPro" id="IPR001940">
    <property type="entry name" value="Peptidase_S1C"/>
</dbReference>
<comment type="caution">
    <text evidence="4">The sequence shown here is derived from an EMBL/GenBank/DDBJ whole genome shotgun (WGS) entry which is preliminary data.</text>
</comment>
<feature type="signal peptide" evidence="3">
    <location>
        <begin position="1"/>
        <end position="28"/>
    </location>
</feature>
<evidence type="ECO:0000256" key="3">
    <source>
        <dbReference type="SAM" id="SignalP"/>
    </source>
</evidence>
<dbReference type="GO" id="GO:0006508">
    <property type="term" value="P:proteolysis"/>
    <property type="evidence" value="ECO:0007669"/>
    <property type="project" value="UniProtKB-KW"/>
</dbReference>
<reference evidence="4 5" key="1">
    <citation type="submission" date="2019-11" db="EMBL/GenBank/DDBJ databases">
        <title>Pedobacter petrophilus genome.</title>
        <authorList>
            <person name="Feldbauer M.J."/>
            <person name="Newman J.D."/>
        </authorList>
    </citation>
    <scope>NUCLEOTIDE SEQUENCE [LARGE SCALE GENOMIC DNA]</scope>
    <source>
        <strain evidence="4 5">LMG 29686</strain>
    </source>
</reference>
<dbReference type="EMBL" id="WKKH01000041">
    <property type="protein sequence ID" value="MRX78156.1"/>
    <property type="molecule type" value="Genomic_DNA"/>
</dbReference>
<proteinExistence type="predicted"/>
<dbReference type="PRINTS" id="PR00834">
    <property type="entry name" value="PROTEASES2C"/>
</dbReference>
<evidence type="ECO:0000313" key="5">
    <source>
        <dbReference type="Proteomes" id="UP000487757"/>
    </source>
</evidence>
<name>A0A7K0G580_9SPHI</name>
<evidence type="ECO:0000256" key="1">
    <source>
        <dbReference type="ARBA" id="ARBA00022670"/>
    </source>
</evidence>
<dbReference type="PANTHER" id="PTHR43343">
    <property type="entry name" value="PEPTIDASE S12"/>
    <property type="match status" value="1"/>
</dbReference>
<gene>
    <name evidence="4" type="ORF">GJU39_18920</name>
</gene>
<keyword evidence="5" id="KW-1185">Reference proteome</keyword>
<dbReference type="InterPro" id="IPR051201">
    <property type="entry name" value="Chloro_Bact_Ser_Proteases"/>
</dbReference>
<evidence type="ECO:0000313" key="4">
    <source>
        <dbReference type="EMBL" id="MRX78156.1"/>
    </source>
</evidence>
<evidence type="ECO:0000256" key="2">
    <source>
        <dbReference type="ARBA" id="ARBA00022801"/>
    </source>
</evidence>
<accession>A0A7K0G580</accession>
<protein>
    <submittedName>
        <fullName evidence="4">Trypsin-like serine protease</fullName>
    </submittedName>
</protein>
<keyword evidence="1 4" id="KW-0645">Protease</keyword>
<dbReference type="SUPFAM" id="SSF50494">
    <property type="entry name" value="Trypsin-like serine proteases"/>
    <property type="match status" value="1"/>
</dbReference>
<sequence length="311" mass="33870">MSLKRIKKSMLLIPALALQVFYCAKSQAQFVNGDKEIKARTIVVADSLLRNQLIKISPQTVIGYLNDANKSAFVNIIKLPVTGKTKIDAETIYLQSKNAVGWVAMCYRKRFTGPLEVNAASAFVITAGGICLTNYHVIFAFAHDKGLDGSGAFMVRLGNGKIYQLKKIIAASKEDDIAILQLDVKPGEQLPYLSIEKETPKIGEDLFMLGNPQDMYYSFTRGIVSNLYADGVSWPDGSGGSVRDLMAITADFAIGASGSPIINKNGNVIGMVSSTHTIEQNKSGYQLTQMVIKNAIPNRSLLKILQSVNVE</sequence>
<dbReference type="Pfam" id="PF13365">
    <property type="entry name" value="Trypsin_2"/>
    <property type="match status" value="1"/>
</dbReference>
<dbReference type="AlphaFoldDB" id="A0A7K0G580"/>